<organism evidence="4 5">
    <name type="scientific">Subtercola frigoramans</name>
    <dbReference type="NCBI Taxonomy" id="120298"/>
    <lineage>
        <taxon>Bacteria</taxon>
        <taxon>Bacillati</taxon>
        <taxon>Actinomycetota</taxon>
        <taxon>Actinomycetes</taxon>
        <taxon>Micrococcales</taxon>
        <taxon>Microbacteriaceae</taxon>
        <taxon>Subtercola</taxon>
    </lineage>
</organism>
<dbReference type="RefSeq" id="WP_205110139.1">
    <property type="nucleotide sequence ID" value="NZ_BAAAHT010000003.1"/>
</dbReference>
<proteinExistence type="predicted"/>
<gene>
    <name evidence="4" type="ORF">JOE66_002639</name>
</gene>
<dbReference type="InterPro" id="IPR001733">
    <property type="entry name" value="Peptidase_S26B"/>
</dbReference>
<name>A0ABS2L7D0_9MICO</name>
<keyword evidence="4" id="KW-0378">Hydrolase</keyword>
<evidence type="ECO:0000313" key="5">
    <source>
        <dbReference type="Proteomes" id="UP000776164"/>
    </source>
</evidence>
<dbReference type="PANTHER" id="PTHR10806">
    <property type="entry name" value="SIGNAL PEPTIDASE COMPLEX CATALYTIC SUBUNIT SEC11"/>
    <property type="match status" value="1"/>
</dbReference>
<dbReference type="PANTHER" id="PTHR10806:SF6">
    <property type="entry name" value="SIGNAL PEPTIDASE COMPLEX CATALYTIC SUBUNIT SEC11"/>
    <property type="match status" value="1"/>
</dbReference>
<dbReference type="EMBL" id="JAFBBU010000001">
    <property type="protein sequence ID" value="MBM7473005.1"/>
    <property type="molecule type" value="Genomic_DNA"/>
</dbReference>
<keyword evidence="3" id="KW-0812">Transmembrane</keyword>
<feature type="region of interest" description="Disordered" evidence="2">
    <location>
        <begin position="186"/>
        <end position="213"/>
    </location>
</feature>
<dbReference type="InterPro" id="IPR019533">
    <property type="entry name" value="Peptidase_S26"/>
</dbReference>
<dbReference type="EC" id="3.4.21.89" evidence="1"/>
<dbReference type="NCBIfam" id="TIGR02228">
    <property type="entry name" value="sigpep_I_arch"/>
    <property type="match status" value="1"/>
</dbReference>
<evidence type="ECO:0000256" key="2">
    <source>
        <dbReference type="SAM" id="MobiDB-lite"/>
    </source>
</evidence>
<protein>
    <recommendedName>
        <fullName evidence="1">Signal peptidase I</fullName>
        <ecNumber evidence="1">3.4.21.89</ecNumber>
    </recommendedName>
</protein>
<evidence type="ECO:0000256" key="3">
    <source>
        <dbReference type="SAM" id="Phobius"/>
    </source>
</evidence>
<evidence type="ECO:0000313" key="4">
    <source>
        <dbReference type="EMBL" id="MBM7473005.1"/>
    </source>
</evidence>
<dbReference type="CDD" id="cd06530">
    <property type="entry name" value="S26_SPase_I"/>
    <property type="match status" value="1"/>
</dbReference>
<comment type="caution">
    <text evidence="4">The sequence shown here is derived from an EMBL/GenBank/DDBJ whole genome shotgun (WGS) entry which is preliminary data.</text>
</comment>
<dbReference type="GO" id="GO:0016787">
    <property type="term" value="F:hydrolase activity"/>
    <property type="evidence" value="ECO:0007669"/>
    <property type="project" value="UniProtKB-KW"/>
</dbReference>
<keyword evidence="3" id="KW-1133">Transmembrane helix</keyword>
<dbReference type="PRINTS" id="PR00728">
    <property type="entry name" value="SIGNALPTASE"/>
</dbReference>
<feature type="compositionally biased region" description="Acidic residues" evidence="2">
    <location>
        <begin position="192"/>
        <end position="202"/>
    </location>
</feature>
<feature type="transmembrane region" description="Helical" evidence="3">
    <location>
        <begin position="158"/>
        <end position="179"/>
    </location>
</feature>
<keyword evidence="3" id="KW-0472">Membrane</keyword>
<reference evidence="4 5" key="1">
    <citation type="submission" date="2021-01" db="EMBL/GenBank/DDBJ databases">
        <title>Sequencing the genomes of 1000 actinobacteria strains.</title>
        <authorList>
            <person name="Klenk H.-P."/>
        </authorList>
    </citation>
    <scope>NUCLEOTIDE SEQUENCE [LARGE SCALE GENOMIC DNA]</scope>
    <source>
        <strain evidence="4 5">DSM 13057</strain>
    </source>
</reference>
<keyword evidence="5" id="KW-1185">Reference proteome</keyword>
<dbReference type="Proteomes" id="UP000776164">
    <property type="component" value="Unassembled WGS sequence"/>
</dbReference>
<accession>A0ABS2L7D0</accession>
<sequence length="213" mass="22925">MQRHRRHAAAVVERSFWHYLGSALSGAVLVLVLAVAVVVIVVPRAAGGQALTVLTQSMEPGLPPGTLVVIRPENIDAIRVGEVLTYQIDSGRPGVVSHRVVSCTIASDGVTTFITKGDNNDVADPKPVMPVQIQGTLWYAVPWIGYVNTWITGDARGVVVPALAVALFGYAAFIIFSAWRDRRRAKEKPSEGDEQNALDDSDAVYVPDAGERL</sequence>
<evidence type="ECO:0000256" key="1">
    <source>
        <dbReference type="NCBIfam" id="TIGR02228"/>
    </source>
</evidence>
<feature type="transmembrane region" description="Helical" evidence="3">
    <location>
        <begin position="20"/>
        <end position="42"/>
    </location>
</feature>